<dbReference type="RefSeq" id="WP_132973549.1">
    <property type="nucleotide sequence ID" value="NZ_SMFX01000001.1"/>
</dbReference>
<evidence type="ECO:0000313" key="2">
    <source>
        <dbReference type="EMBL" id="TCK19142.1"/>
    </source>
</evidence>
<dbReference type="AlphaFoldDB" id="A0A4R1HPD6"/>
<sequence>MHHRQTGFSLTEALISLLVLSIGWLGLGQLQARLSIASQNQASTAYARLIQSDLYEKIMSYELSDIPGSAPGIDPVSTPSGTYTIQLSRSSADRLSTTDITVAWVDLDTARNTIISSTLSSYPTPFDTRWLLTPP</sequence>
<accession>A0A4R1HPD6</accession>
<gene>
    <name evidence="2" type="ORF">DFR30_2438</name>
</gene>
<reference evidence="2 3" key="1">
    <citation type="submission" date="2019-03" db="EMBL/GenBank/DDBJ databases">
        <title>Genomic Encyclopedia of Type Strains, Phase IV (KMG-IV): sequencing the most valuable type-strain genomes for metagenomic binning, comparative biology and taxonomic classification.</title>
        <authorList>
            <person name="Goeker M."/>
        </authorList>
    </citation>
    <scope>NUCLEOTIDE SEQUENCE [LARGE SCALE GENOMIC DNA]</scope>
    <source>
        <strain evidence="2 3">DSM 19610</strain>
    </source>
</reference>
<evidence type="ECO:0000256" key="1">
    <source>
        <dbReference type="SAM" id="Phobius"/>
    </source>
</evidence>
<dbReference type="EMBL" id="SMFX01000001">
    <property type="protein sequence ID" value="TCK19142.1"/>
    <property type="molecule type" value="Genomic_DNA"/>
</dbReference>
<keyword evidence="1" id="KW-1133">Transmembrane helix</keyword>
<dbReference type="OrthoDB" id="8547299at2"/>
<proteinExistence type="predicted"/>
<keyword evidence="1" id="KW-0812">Transmembrane</keyword>
<name>A0A4R1HPD6_9GAMM</name>
<evidence type="ECO:0008006" key="4">
    <source>
        <dbReference type="Google" id="ProtNLM"/>
    </source>
</evidence>
<feature type="transmembrane region" description="Helical" evidence="1">
    <location>
        <begin position="6"/>
        <end position="27"/>
    </location>
</feature>
<evidence type="ECO:0000313" key="3">
    <source>
        <dbReference type="Proteomes" id="UP000295707"/>
    </source>
</evidence>
<protein>
    <recommendedName>
        <fullName evidence="4">Type IV pilus assembly protein PilV</fullName>
    </recommendedName>
</protein>
<keyword evidence="3" id="KW-1185">Reference proteome</keyword>
<dbReference type="Proteomes" id="UP000295707">
    <property type="component" value="Unassembled WGS sequence"/>
</dbReference>
<organism evidence="2 3">
    <name type="scientific">Thiogranum longum</name>
    <dbReference type="NCBI Taxonomy" id="1537524"/>
    <lineage>
        <taxon>Bacteria</taxon>
        <taxon>Pseudomonadati</taxon>
        <taxon>Pseudomonadota</taxon>
        <taxon>Gammaproteobacteria</taxon>
        <taxon>Chromatiales</taxon>
        <taxon>Ectothiorhodospiraceae</taxon>
        <taxon>Thiogranum</taxon>
    </lineage>
</organism>
<comment type="caution">
    <text evidence="2">The sequence shown here is derived from an EMBL/GenBank/DDBJ whole genome shotgun (WGS) entry which is preliminary data.</text>
</comment>
<keyword evidence="1" id="KW-0472">Membrane</keyword>